<proteinExistence type="inferred from homology"/>
<accession>A0A4R8DWE6</accession>
<dbReference type="OrthoDB" id="4174719at2"/>
<evidence type="ECO:0000256" key="8">
    <source>
        <dbReference type="SAM" id="SignalP"/>
    </source>
</evidence>
<dbReference type="PANTHER" id="PTHR10173">
    <property type="entry name" value="METHIONINE SULFOXIDE REDUCTASE"/>
    <property type="match status" value="1"/>
</dbReference>
<keyword evidence="4" id="KW-0479">Metal-binding</keyword>
<dbReference type="SUPFAM" id="SSF51316">
    <property type="entry name" value="Mss4-like"/>
    <property type="match status" value="1"/>
</dbReference>
<keyword evidence="6" id="KW-0560">Oxidoreductase</keyword>
<comment type="catalytic activity">
    <reaction evidence="7">
        <text>L-methionyl-[protein] + [thioredoxin]-disulfide + H2O = L-methionyl-(R)-S-oxide-[protein] + [thioredoxin]-dithiol</text>
        <dbReference type="Rhea" id="RHEA:24164"/>
        <dbReference type="Rhea" id="RHEA-COMP:10698"/>
        <dbReference type="Rhea" id="RHEA-COMP:10700"/>
        <dbReference type="Rhea" id="RHEA-COMP:12313"/>
        <dbReference type="Rhea" id="RHEA-COMP:12314"/>
        <dbReference type="ChEBI" id="CHEBI:15377"/>
        <dbReference type="ChEBI" id="CHEBI:16044"/>
        <dbReference type="ChEBI" id="CHEBI:29950"/>
        <dbReference type="ChEBI" id="CHEBI:45764"/>
        <dbReference type="ChEBI" id="CHEBI:50058"/>
        <dbReference type="EC" id="1.8.4.12"/>
    </reaction>
</comment>
<dbReference type="GO" id="GO:0033743">
    <property type="term" value="F:peptide-methionine (R)-S-oxide reductase activity"/>
    <property type="evidence" value="ECO:0007669"/>
    <property type="project" value="UniProtKB-EC"/>
</dbReference>
<evidence type="ECO:0000256" key="1">
    <source>
        <dbReference type="ARBA" id="ARBA00001947"/>
    </source>
</evidence>
<feature type="chain" id="PRO_5020822733" description="peptide-methionine (R)-S-oxide reductase" evidence="8">
    <location>
        <begin position="23"/>
        <end position="176"/>
    </location>
</feature>
<evidence type="ECO:0000256" key="5">
    <source>
        <dbReference type="ARBA" id="ARBA00022833"/>
    </source>
</evidence>
<dbReference type="RefSeq" id="WP_133995009.1">
    <property type="nucleotide sequence ID" value="NZ_SODV01000001.1"/>
</dbReference>
<sequence>MKKVAFIALACVLGWSTGCVRAQSSKFPDPPRAKSGTVYPMKHTDAEWKTMLTPDQYYILRQAGTERPFTGKYDHFYQKGTYYSAASLQPVFSSDAKFDSGTGWPSFYAPINPDAVRLVPDYSDGMSRLEVVDSKTGSHLGHVFDDGPAPTGKRYCMNSAALIFVPEGGKPPVAAH</sequence>
<dbReference type="PANTHER" id="PTHR10173:SF52">
    <property type="entry name" value="METHIONINE-R-SULFOXIDE REDUCTASE B1"/>
    <property type="match status" value="1"/>
</dbReference>
<evidence type="ECO:0000256" key="7">
    <source>
        <dbReference type="ARBA" id="ARBA00048488"/>
    </source>
</evidence>
<dbReference type="AlphaFoldDB" id="A0A4R8DWE6"/>
<organism evidence="10 11">
    <name type="scientific">Dinghuibacter silviterrae</name>
    <dbReference type="NCBI Taxonomy" id="1539049"/>
    <lineage>
        <taxon>Bacteria</taxon>
        <taxon>Pseudomonadati</taxon>
        <taxon>Bacteroidota</taxon>
        <taxon>Chitinophagia</taxon>
        <taxon>Chitinophagales</taxon>
        <taxon>Chitinophagaceae</taxon>
        <taxon>Dinghuibacter</taxon>
    </lineage>
</organism>
<comment type="caution">
    <text evidence="10">The sequence shown here is derived from an EMBL/GenBank/DDBJ whole genome shotgun (WGS) entry which is preliminary data.</text>
</comment>
<dbReference type="GO" id="GO:0030091">
    <property type="term" value="P:protein repair"/>
    <property type="evidence" value="ECO:0007669"/>
    <property type="project" value="InterPro"/>
</dbReference>
<dbReference type="PROSITE" id="PS51257">
    <property type="entry name" value="PROKAR_LIPOPROTEIN"/>
    <property type="match status" value="1"/>
</dbReference>
<dbReference type="GO" id="GO:0006979">
    <property type="term" value="P:response to oxidative stress"/>
    <property type="evidence" value="ECO:0007669"/>
    <property type="project" value="InterPro"/>
</dbReference>
<keyword evidence="11" id="KW-1185">Reference proteome</keyword>
<dbReference type="PROSITE" id="PS51790">
    <property type="entry name" value="MSRB"/>
    <property type="match status" value="1"/>
</dbReference>
<evidence type="ECO:0000256" key="4">
    <source>
        <dbReference type="ARBA" id="ARBA00022723"/>
    </source>
</evidence>
<comment type="similarity">
    <text evidence="2">Belongs to the MsrB Met sulfoxide reductase family.</text>
</comment>
<feature type="domain" description="MsrB" evidence="9">
    <location>
        <begin position="45"/>
        <end position="167"/>
    </location>
</feature>
<evidence type="ECO:0000256" key="3">
    <source>
        <dbReference type="ARBA" id="ARBA00012499"/>
    </source>
</evidence>
<evidence type="ECO:0000313" key="11">
    <source>
        <dbReference type="Proteomes" id="UP000294498"/>
    </source>
</evidence>
<keyword evidence="5" id="KW-0862">Zinc</keyword>
<dbReference type="Pfam" id="PF01641">
    <property type="entry name" value="SelR"/>
    <property type="match status" value="1"/>
</dbReference>
<dbReference type="FunFam" id="2.170.150.20:FF:000001">
    <property type="entry name" value="Peptide methionine sulfoxide reductase MsrB"/>
    <property type="match status" value="1"/>
</dbReference>
<dbReference type="NCBIfam" id="TIGR00357">
    <property type="entry name" value="peptide-methionine (R)-S-oxide reductase MsrB"/>
    <property type="match status" value="1"/>
</dbReference>
<evidence type="ECO:0000259" key="9">
    <source>
        <dbReference type="PROSITE" id="PS51790"/>
    </source>
</evidence>
<keyword evidence="8" id="KW-0732">Signal</keyword>
<dbReference type="GO" id="GO:0046872">
    <property type="term" value="F:metal ion binding"/>
    <property type="evidence" value="ECO:0007669"/>
    <property type="project" value="UniProtKB-KW"/>
</dbReference>
<dbReference type="InterPro" id="IPR011057">
    <property type="entry name" value="Mss4-like_sf"/>
</dbReference>
<dbReference type="GO" id="GO:0005737">
    <property type="term" value="C:cytoplasm"/>
    <property type="evidence" value="ECO:0007669"/>
    <property type="project" value="TreeGrafter"/>
</dbReference>
<evidence type="ECO:0000256" key="2">
    <source>
        <dbReference type="ARBA" id="ARBA00007174"/>
    </source>
</evidence>
<reference evidence="10 11" key="1">
    <citation type="submission" date="2019-03" db="EMBL/GenBank/DDBJ databases">
        <title>Genomic Encyclopedia of Type Strains, Phase IV (KMG-IV): sequencing the most valuable type-strain genomes for metagenomic binning, comparative biology and taxonomic classification.</title>
        <authorList>
            <person name="Goeker M."/>
        </authorList>
    </citation>
    <scope>NUCLEOTIDE SEQUENCE [LARGE SCALE GENOMIC DNA]</scope>
    <source>
        <strain evidence="10 11">DSM 100059</strain>
    </source>
</reference>
<feature type="signal peptide" evidence="8">
    <location>
        <begin position="1"/>
        <end position="22"/>
    </location>
</feature>
<dbReference type="InterPro" id="IPR002579">
    <property type="entry name" value="Met_Sox_Rdtase_MsrB_dom"/>
</dbReference>
<gene>
    <name evidence="10" type="ORF">EDB95_3454</name>
</gene>
<dbReference type="Gene3D" id="2.170.150.20">
    <property type="entry name" value="Peptide methionine sulfoxide reductase"/>
    <property type="match status" value="1"/>
</dbReference>
<dbReference type="EMBL" id="SODV01000001">
    <property type="protein sequence ID" value="TDX02396.1"/>
    <property type="molecule type" value="Genomic_DNA"/>
</dbReference>
<evidence type="ECO:0000256" key="6">
    <source>
        <dbReference type="ARBA" id="ARBA00023002"/>
    </source>
</evidence>
<evidence type="ECO:0000313" key="10">
    <source>
        <dbReference type="EMBL" id="TDX02396.1"/>
    </source>
</evidence>
<comment type="cofactor">
    <cofactor evidence="1">
        <name>Zn(2+)</name>
        <dbReference type="ChEBI" id="CHEBI:29105"/>
    </cofactor>
</comment>
<dbReference type="EC" id="1.8.4.12" evidence="3"/>
<name>A0A4R8DWE6_9BACT</name>
<dbReference type="Proteomes" id="UP000294498">
    <property type="component" value="Unassembled WGS sequence"/>
</dbReference>
<protein>
    <recommendedName>
        <fullName evidence="3">peptide-methionine (R)-S-oxide reductase</fullName>
        <ecNumber evidence="3">1.8.4.12</ecNumber>
    </recommendedName>
</protein>
<dbReference type="InterPro" id="IPR028427">
    <property type="entry name" value="Met_Sox_Rdtase_MsrB"/>
</dbReference>